<feature type="transmembrane region" description="Helical" evidence="1">
    <location>
        <begin position="56"/>
        <end position="77"/>
    </location>
</feature>
<dbReference type="OrthoDB" id="3251775at2759"/>
<keyword evidence="1" id="KW-0812">Transmembrane</keyword>
<keyword evidence="1" id="KW-0472">Membrane</keyword>
<reference evidence="3" key="1">
    <citation type="submission" date="2020-11" db="EMBL/GenBank/DDBJ databases">
        <authorList>
            <consortium name="DOE Joint Genome Institute"/>
            <person name="Ahrendt S."/>
            <person name="Riley R."/>
            <person name="Andreopoulos W."/>
            <person name="Labutti K."/>
            <person name="Pangilinan J."/>
            <person name="Ruiz-Duenas F.J."/>
            <person name="Barrasa J.M."/>
            <person name="Sanchez-Garcia M."/>
            <person name="Camarero S."/>
            <person name="Miyauchi S."/>
            <person name="Serrano A."/>
            <person name="Linde D."/>
            <person name="Babiker R."/>
            <person name="Drula E."/>
            <person name="Ayuso-Fernandez I."/>
            <person name="Pacheco R."/>
            <person name="Padilla G."/>
            <person name="Ferreira P."/>
            <person name="Barriuso J."/>
            <person name="Kellner H."/>
            <person name="Castanera R."/>
            <person name="Alfaro M."/>
            <person name="Ramirez L."/>
            <person name="Pisabarro A.G."/>
            <person name="Kuo A."/>
            <person name="Tritt A."/>
            <person name="Lipzen A."/>
            <person name="He G."/>
            <person name="Yan M."/>
            <person name="Ng V."/>
            <person name="Cullen D."/>
            <person name="Martin F."/>
            <person name="Rosso M.-N."/>
            <person name="Henrissat B."/>
            <person name="Hibbett D."/>
            <person name="Martinez A.T."/>
            <person name="Grigoriev I.V."/>
        </authorList>
    </citation>
    <scope>NUCLEOTIDE SEQUENCE</scope>
    <source>
        <strain evidence="3">CBS 247.69</strain>
    </source>
</reference>
<gene>
    <name evidence="3" type="ORF">BDZ94DRAFT_172345</name>
</gene>
<evidence type="ECO:0000313" key="4">
    <source>
        <dbReference type="Proteomes" id="UP000807353"/>
    </source>
</evidence>
<feature type="transmembrane region" description="Helical" evidence="1">
    <location>
        <begin position="120"/>
        <end position="141"/>
    </location>
</feature>
<feature type="transmembrane region" description="Helical" evidence="1">
    <location>
        <begin position="211"/>
        <end position="233"/>
    </location>
</feature>
<dbReference type="Pfam" id="PF20151">
    <property type="entry name" value="DUF6533"/>
    <property type="match status" value="1"/>
</dbReference>
<proteinExistence type="predicted"/>
<accession>A0A9P5YD76</accession>
<sequence length="302" mass="33496">MSEDQLLKVAIAAAGTIQSGRYVTVAVYALAVYEWLITFDDEVDLIHLARWNAVKFAFLACRYYPIICWALYLWAFVQDHNLETCRHIVKLLYAFLIPFQLCAQGVMVVRAWAFTGRTRAAFFVLVIAYAILSALELWVFATGVSPVDPSPITNIIGQTGCFRSRGEGFMQTPDKVAVILVSACFVDFLCTSVIAFHCFRLRSLQGPLGKTFVIQSLGAFVIMTAVHITSATISFRNKTFAGGIVAPIPLILSNIVACRLILSIRRRVSPTETTESRELSQLVRNALDLSSTVPSKSDQWAL</sequence>
<keyword evidence="4" id="KW-1185">Reference proteome</keyword>
<feature type="transmembrane region" description="Helical" evidence="1">
    <location>
        <begin position="176"/>
        <end position="199"/>
    </location>
</feature>
<protein>
    <recommendedName>
        <fullName evidence="2">DUF6533 domain-containing protein</fullName>
    </recommendedName>
</protein>
<feature type="transmembrane region" description="Helical" evidence="1">
    <location>
        <begin position="92"/>
        <end position="113"/>
    </location>
</feature>
<organism evidence="3 4">
    <name type="scientific">Collybia nuda</name>
    <dbReference type="NCBI Taxonomy" id="64659"/>
    <lineage>
        <taxon>Eukaryota</taxon>
        <taxon>Fungi</taxon>
        <taxon>Dikarya</taxon>
        <taxon>Basidiomycota</taxon>
        <taxon>Agaricomycotina</taxon>
        <taxon>Agaricomycetes</taxon>
        <taxon>Agaricomycetidae</taxon>
        <taxon>Agaricales</taxon>
        <taxon>Tricholomatineae</taxon>
        <taxon>Clitocybaceae</taxon>
        <taxon>Collybia</taxon>
    </lineage>
</organism>
<dbReference type="Proteomes" id="UP000807353">
    <property type="component" value="Unassembled WGS sequence"/>
</dbReference>
<keyword evidence="1" id="KW-1133">Transmembrane helix</keyword>
<evidence type="ECO:0000256" key="1">
    <source>
        <dbReference type="SAM" id="Phobius"/>
    </source>
</evidence>
<feature type="transmembrane region" description="Helical" evidence="1">
    <location>
        <begin position="239"/>
        <end position="262"/>
    </location>
</feature>
<dbReference type="EMBL" id="MU150241">
    <property type="protein sequence ID" value="KAF9466499.1"/>
    <property type="molecule type" value="Genomic_DNA"/>
</dbReference>
<name>A0A9P5YD76_9AGAR</name>
<dbReference type="InterPro" id="IPR045340">
    <property type="entry name" value="DUF6533"/>
</dbReference>
<evidence type="ECO:0000313" key="3">
    <source>
        <dbReference type="EMBL" id="KAF9466499.1"/>
    </source>
</evidence>
<comment type="caution">
    <text evidence="3">The sequence shown here is derived from an EMBL/GenBank/DDBJ whole genome shotgun (WGS) entry which is preliminary data.</text>
</comment>
<dbReference type="AlphaFoldDB" id="A0A9P5YD76"/>
<evidence type="ECO:0000259" key="2">
    <source>
        <dbReference type="Pfam" id="PF20151"/>
    </source>
</evidence>
<feature type="domain" description="DUF6533" evidence="2">
    <location>
        <begin position="22"/>
        <end position="67"/>
    </location>
</feature>